<evidence type="ECO:0000259" key="2">
    <source>
        <dbReference type="Pfam" id="PF01266"/>
    </source>
</evidence>
<name>A0A1I6UHS5_9RHOB</name>
<organism evidence="3 4">
    <name type="scientific">Sulfitobacter marinus</name>
    <dbReference type="NCBI Taxonomy" id="394264"/>
    <lineage>
        <taxon>Bacteria</taxon>
        <taxon>Pseudomonadati</taxon>
        <taxon>Pseudomonadota</taxon>
        <taxon>Alphaproteobacteria</taxon>
        <taxon>Rhodobacterales</taxon>
        <taxon>Roseobacteraceae</taxon>
        <taxon>Sulfitobacter</taxon>
    </lineage>
</organism>
<dbReference type="OrthoDB" id="7421214at2"/>
<dbReference type="GO" id="GO:0005737">
    <property type="term" value="C:cytoplasm"/>
    <property type="evidence" value="ECO:0007669"/>
    <property type="project" value="TreeGrafter"/>
</dbReference>
<keyword evidence="4" id="KW-1185">Reference proteome</keyword>
<dbReference type="SUPFAM" id="SSF51905">
    <property type="entry name" value="FAD/NAD(P)-binding domain"/>
    <property type="match status" value="1"/>
</dbReference>
<dbReference type="Proteomes" id="UP000199239">
    <property type="component" value="Unassembled WGS sequence"/>
</dbReference>
<dbReference type="PANTHER" id="PTHR13847:SF287">
    <property type="entry name" value="FAD-DEPENDENT OXIDOREDUCTASE DOMAIN-CONTAINING PROTEIN 1"/>
    <property type="match status" value="1"/>
</dbReference>
<proteinExistence type="predicted"/>
<gene>
    <name evidence="3" type="ORF">SAMN04488040_2741</name>
</gene>
<dbReference type="RefSeq" id="WP_093916908.1">
    <property type="nucleotide sequence ID" value="NZ_FPAJ01000004.1"/>
</dbReference>
<sequence length="359" mass="38237">MTKIIVIGGGIAGISAAARLSDDADVTLIEGEKALGYHASGRSAALIEQNYGAPSVQALNRASVDYLSDANGGYLTQRGLMIIADTHEEAALNDDLITMGLERITPSDALKMVPVLDPNKVAFAGYHADAHDIDTDRLMQDFAKTLRSNGGSILTNQPVTGITRTPQGWTVIAGGDTLRADKIVNAAGAWADQIAMMAGIRPVGITPCRRSMARIAAPGGHDPARWPMFFGVNETWYAKPDAGALIISPADEDSVEPHDAWADDMVLAEGLERYQNMVTTPLTKPISTWAGLRSFAPDRTLVLGPDPDQPNFIWCAGQGGYGFQTSPAASQLVADLTLGRLSPLPVEIVDALRPDRLRP</sequence>
<feature type="domain" description="FAD dependent oxidoreductase" evidence="2">
    <location>
        <begin position="3"/>
        <end position="336"/>
    </location>
</feature>
<dbReference type="EMBL" id="FPAJ01000004">
    <property type="protein sequence ID" value="SFT00995.1"/>
    <property type="molecule type" value="Genomic_DNA"/>
</dbReference>
<dbReference type="Gene3D" id="3.30.9.10">
    <property type="entry name" value="D-Amino Acid Oxidase, subunit A, domain 2"/>
    <property type="match status" value="1"/>
</dbReference>
<dbReference type="GO" id="GO:0016491">
    <property type="term" value="F:oxidoreductase activity"/>
    <property type="evidence" value="ECO:0007669"/>
    <property type="project" value="UniProtKB-KW"/>
</dbReference>
<accession>A0A1I6UHS5</accession>
<dbReference type="InterPro" id="IPR036188">
    <property type="entry name" value="FAD/NAD-bd_sf"/>
</dbReference>
<evidence type="ECO:0000256" key="1">
    <source>
        <dbReference type="ARBA" id="ARBA00023002"/>
    </source>
</evidence>
<dbReference type="Gene3D" id="3.50.50.60">
    <property type="entry name" value="FAD/NAD(P)-binding domain"/>
    <property type="match status" value="1"/>
</dbReference>
<dbReference type="PANTHER" id="PTHR13847">
    <property type="entry name" value="SARCOSINE DEHYDROGENASE-RELATED"/>
    <property type="match status" value="1"/>
</dbReference>
<dbReference type="STRING" id="394264.SAMN04488040_2741"/>
<reference evidence="4" key="1">
    <citation type="submission" date="2016-10" db="EMBL/GenBank/DDBJ databases">
        <authorList>
            <person name="Varghese N."/>
            <person name="Submissions S."/>
        </authorList>
    </citation>
    <scope>NUCLEOTIDE SEQUENCE [LARGE SCALE GENOMIC DNA]</scope>
    <source>
        <strain evidence="4">DSM 23422</strain>
    </source>
</reference>
<dbReference type="Pfam" id="PF01266">
    <property type="entry name" value="DAO"/>
    <property type="match status" value="1"/>
</dbReference>
<dbReference type="InterPro" id="IPR006076">
    <property type="entry name" value="FAD-dep_OxRdtase"/>
</dbReference>
<evidence type="ECO:0000313" key="3">
    <source>
        <dbReference type="EMBL" id="SFT00995.1"/>
    </source>
</evidence>
<evidence type="ECO:0000313" key="4">
    <source>
        <dbReference type="Proteomes" id="UP000199239"/>
    </source>
</evidence>
<dbReference type="AlphaFoldDB" id="A0A1I6UHS5"/>
<protein>
    <submittedName>
        <fullName evidence="3">Glycine/D-amino acid oxidase</fullName>
    </submittedName>
</protein>
<keyword evidence="1" id="KW-0560">Oxidoreductase</keyword>